<evidence type="ECO:0000313" key="2">
    <source>
        <dbReference type="Proteomes" id="UP000541421"/>
    </source>
</evidence>
<organism evidence="1 2">
    <name type="scientific">Pelistega europaea</name>
    <dbReference type="NCBI Taxonomy" id="106147"/>
    <lineage>
        <taxon>Bacteria</taxon>
        <taxon>Pseudomonadati</taxon>
        <taxon>Pseudomonadota</taxon>
        <taxon>Betaproteobacteria</taxon>
        <taxon>Burkholderiales</taxon>
        <taxon>Alcaligenaceae</taxon>
        <taxon>Pelistega</taxon>
    </lineage>
</organism>
<sequence>MTTPTLFFAHLCPDTEPFVAELNRLNIQYENVSILESMASLKRFMKLRDHHPAFDQAKTNGYIGVPALVIGDKVILDKEALKENC</sequence>
<evidence type="ECO:0008006" key="3">
    <source>
        <dbReference type="Google" id="ProtNLM"/>
    </source>
</evidence>
<accession>A0A7Y4LAW8</accession>
<reference evidence="1 2" key="1">
    <citation type="submission" date="2020-05" db="EMBL/GenBank/DDBJ databases">
        <authorList>
            <person name="Niu N."/>
        </authorList>
    </citation>
    <scope>NUCLEOTIDE SEQUENCE [LARGE SCALE GENOMIC DNA]</scope>
    <source>
        <strain evidence="1 2">LMG10982</strain>
    </source>
</reference>
<dbReference type="EMBL" id="JABGBO010000002">
    <property type="protein sequence ID" value="NOL49042.1"/>
    <property type="molecule type" value="Genomic_DNA"/>
</dbReference>
<dbReference type="AlphaFoldDB" id="A0A7Y4LAW8"/>
<proteinExistence type="predicted"/>
<dbReference type="InterPro" id="IPR017167">
    <property type="entry name" value="UCP037291_glutaredoxin-rel"/>
</dbReference>
<dbReference type="InterPro" id="IPR036249">
    <property type="entry name" value="Thioredoxin-like_sf"/>
</dbReference>
<dbReference type="SUPFAM" id="SSF52833">
    <property type="entry name" value="Thioredoxin-like"/>
    <property type="match status" value="1"/>
</dbReference>
<dbReference type="Proteomes" id="UP000541421">
    <property type="component" value="Unassembled WGS sequence"/>
</dbReference>
<keyword evidence="2" id="KW-1185">Reference proteome</keyword>
<evidence type="ECO:0000313" key="1">
    <source>
        <dbReference type="EMBL" id="NOL49042.1"/>
    </source>
</evidence>
<gene>
    <name evidence="1" type="ORF">HKX40_02645</name>
</gene>
<dbReference type="RefSeq" id="WP_171588003.1">
    <property type="nucleotide sequence ID" value="NZ_JABGBO010000002.1"/>
</dbReference>
<dbReference type="PIRSF" id="PIRSF037291">
    <property type="entry name" value="UCP037291_gluthr"/>
    <property type="match status" value="1"/>
</dbReference>
<protein>
    <recommendedName>
        <fullName evidence="3">Glutaredoxin-related protein</fullName>
    </recommendedName>
</protein>
<comment type="caution">
    <text evidence="1">The sequence shown here is derived from an EMBL/GenBank/DDBJ whole genome shotgun (WGS) entry which is preliminary data.</text>
</comment>
<name>A0A7Y4LAW8_9BURK</name>